<dbReference type="InterPro" id="IPR029062">
    <property type="entry name" value="Class_I_gatase-like"/>
</dbReference>
<evidence type="ECO:0000256" key="2">
    <source>
        <dbReference type="SAM" id="Phobius"/>
    </source>
</evidence>
<dbReference type="PANTHER" id="PTHR37464">
    <property type="entry name" value="BLL2463 PROTEIN"/>
    <property type="match status" value="1"/>
</dbReference>
<evidence type="ECO:0000313" key="4">
    <source>
        <dbReference type="EMBL" id="TWT82600.1"/>
    </source>
</evidence>
<feature type="compositionally biased region" description="Polar residues" evidence="1">
    <location>
        <begin position="665"/>
        <end position="677"/>
    </location>
</feature>
<dbReference type="PANTHER" id="PTHR37464:SF1">
    <property type="entry name" value="BLL2463 PROTEIN"/>
    <property type="match status" value="1"/>
</dbReference>
<dbReference type="NCBIfam" id="TIGR02226">
    <property type="entry name" value="two_anch"/>
    <property type="match status" value="1"/>
</dbReference>
<feature type="transmembrane region" description="Helical" evidence="2">
    <location>
        <begin position="56"/>
        <end position="78"/>
    </location>
</feature>
<keyword evidence="5" id="KW-1185">Reference proteome</keyword>
<dbReference type="Proteomes" id="UP000315010">
    <property type="component" value="Unassembled WGS sequence"/>
</dbReference>
<reference evidence="4 5" key="1">
    <citation type="submission" date="2019-02" db="EMBL/GenBank/DDBJ databases">
        <title>Deep-cultivation of Planctomycetes and their phenomic and genomic characterization uncovers novel biology.</title>
        <authorList>
            <person name="Wiegand S."/>
            <person name="Jogler M."/>
            <person name="Boedeker C."/>
            <person name="Pinto D."/>
            <person name="Vollmers J."/>
            <person name="Rivas-Marin E."/>
            <person name="Kohn T."/>
            <person name="Peeters S.H."/>
            <person name="Heuer A."/>
            <person name="Rast P."/>
            <person name="Oberbeckmann S."/>
            <person name="Bunk B."/>
            <person name="Jeske O."/>
            <person name="Meyerdierks A."/>
            <person name="Storesund J.E."/>
            <person name="Kallscheuer N."/>
            <person name="Luecker S."/>
            <person name="Lage O.M."/>
            <person name="Pohl T."/>
            <person name="Merkel B.J."/>
            <person name="Hornburger P."/>
            <person name="Mueller R.-W."/>
            <person name="Bruemmer F."/>
            <person name="Labrenz M."/>
            <person name="Spormann A.M."/>
            <person name="Op Den Camp H."/>
            <person name="Overmann J."/>
            <person name="Amann R."/>
            <person name="Jetten M.S.M."/>
            <person name="Mascher T."/>
            <person name="Medema M.H."/>
            <person name="Devos D.P."/>
            <person name="Kaster A.-K."/>
            <person name="Ovreas L."/>
            <person name="Rohde M."/>
            <person name="Galperin M.Y."/>
            <person name="Jogler C."/>
        </authorList>
    </citation>
    <scope>NUCLEOTIDE SEQUENCE [LARGE SCALE GENOMIC DNA]</scope>
    <source>
        <strain evidence="4 5">CA13</strain>
    </source>
</reference>
<feature type="transmembrane region" description="Helical" evidence="2">
    <location>
        <begin position="84"/>
        <end position="107"/>
    </location>
</feature>
<dbReference type="RefSeq" id="WP_419194556.1">
    <property type="nucleotide sequence ID" value="NZ_SJPJ01000001.1"/>
</dbReference>
<organism evidence="4 5">
    <name type="scientific">Novipirellula herctigrandis</name>
    <dbReference type="NCBI Taxonomy" id="2527986"/>
    <lineage>
        <taxon>Bacteria</taxon>
        <taxon>Pseudomonadati</taxon>
        <taxon>Planctomycetota</taxon>
        <taxon>Planctomycetia</taxon>
        <taxon>Pirellulales</taxon>
        <taxon>Pirellulaceae</taxon>
        <taxon>Novipirellula</taxon>
    </lineage>
</organism>
<keyword evidence="2" id="KW-0472">Membrane</keyword>
<dbReference type="EMBL" id="SJPJ01000001">
    <property type="protein sequence ID" value="TWT82600.1"/>
    <property type="molecule type" value="Genomic_DNA"/>
</dbReference>
<dbReference type="Gene3D" id="3.40.50.880">
    <property type="match status" value="1"/>
</dbReference>
<dbReference type="InterPro" id="IPR024163">
    <property type="entry name" value="Aerotolerance_reg_N"/>
</dbReference>
<dbReference type="AlphaFoldDB" id="A0A5C5Z5Z4"/>
<comment type="caution">
    <text evidence="4">The sequence shown here is derived from an EMBL/GenBank/DDBJ whole genome shotgun (WGS) entry which is preliminary data.</text>
</comment>
<feature type="transmembrane region" description="Helical" evidence="2">
    <location>
        <begin position="6"/>
        <end position="24"/>
    </location>
</feature>
<evidence type="ECO:0000259" key="3">
    <source>
        <dbReference type="Pfam" id="PF07584"/>
    </source>
</evidence>
<gene>
    <name evidence="4" type="ORF">CA13_40630</name>
</gene>
<feature type="domain" description="Aerotolerance regulator N-terminal" evidence="3">
    <location>
        <begin position="1"/>
        <end position="76"/>
    </location>
</feature>
<dbReference type="SUPFAM" id="SSF52317">
    <property type="entry name" value="Class I glutamine amidotransferase-like"/>
    <property type="match status" value="1"/>
</dbReference>
<feature type="region of interest" description="Disordered" evidence="1">
    <location>
        <begin position="656"/>
        <end position="679"/>
    </location>
</feature>
<dbReference type="InterPro" id="IPR011933">
    <property type="entry name" value="Double_TM_dom"/>
</dbReference>
<keyword evidence="2" id="KW-1133">Transmembrane helix</keyword>
<proteinExistence type="predicted"/>
<feature type="transmembrane region" description="Helical" evidence="2">
    <location>
        <begin position="114"/>
        <end position="135"/>
    </location>
</feature>
<accession>A0A5C5Z5Z4</accession>
<keyword evidence="2" id="KW-0812">Transmembrane</keyword>
<name>A0A5C5Z5Z4_9BACT</name>
<sequence length="823" mass="89780">MSFLNATLIFGVLAAAAPVVLHLLSRREPKKVVFPSLRFLTQKFETNRSRLRIRRWWLLALRVAAIAAVAFAFARPVIHQSLSLTWVTIGMLAAGGIAVLLLAGIAASRSQSAALRYSLVGVAVIALLSALVWGATTYASGPRPTTDIASPIAIAIVIDNSPTSQWKTAEDDRITRIHNLADWIVSRVPRTSRIAVLDRSATPASFALDAASAISQIEQVHPLAVVQPIESRIEAAVRLVRSSELTSRAVIVVSDLSENTWNETLEGTALDELLAADPAVNVTLFDLGAFRGTNRRLSAMSLSDSTPPASAPVAVSTMVEFDGESKPDGQSVTAELRIYKPDTALPLVRDGDIKLPLLDVVDRVSVRIRGNGSSEMLMNVPPLSVGTHHGQIRLVGDDPLTLDDIRYFTLEVLHQSPILVVADNEDEARVIGQTITTPFLIDDPNAEYRVEMIGYRDFDAVRLMDFQAVLLLDPHNDFVSQERLISYVRSGGGLLVALGPAFETQGEPSKLLPRPRRRWRVPDPGTFLQFTQSMHPVLSPLAELPGGVPWTDFRIHQYWQFESDSSFRELARFAGREHAALLERIASGDEATGGTAGRLLLLTTPLPALADQTRSWNDFFGGSEAWPAFLLVRQIADYLTNRSSDSGIANVGNPHTVALPESGLPESQSTVESNTATNDKEEASDRLANRIQLFAPDQSTAVPIDIDSVSRDVTVMRVNAPGTYWLRGKGFSTGFSANIAPSATRLERVDAERFATLMSSARFHMAVTKDEIDLSADQEGQRVPLHSPVMLLALVVFLLEQLLSNRFYRRRNTDGHSVVGAGA</sequence>
<protein>
    <recommendedName>
        <fullName evidence="3">Aerotolerance regulator N-terminal domain-containing protein</fullName>
    </recommendedName>
</protein>
<dbReference type="Pfam" id="PF07584">
    <property type="entry name" value="BatA"/>
    <property type="match status" value="1"/>
</dbReference>
<evidence type="ECO:0000313" key="5">
    <source>
        <dbReference type="Proteomes" id="UP000315010"/>
    </source>
</evidence>
<evidence type="ECO:0000256" key="1">
    <source>
        <dbReference type="SAM" id="MobiDB-lite"/>
    </source>
</evidence>